<reference evidence="3 4" key="1">
    <citation type="submission" date="2023-03" db="EMBL/GenBank/DDBJ databases">
        <title>Genome insight into feeding habits of ladybird beetles.</title>
        <authorList>
            <person name="Li H.-S."/>
            <person name="Huang Y.-H."/>
            <person name="Pang H."/>
        </authorList>
    </citation>
    <scope>NUCLEOTIDE SEQUENCE [LARGE SCALE GENOMIC DNA]</scope>
    <source>
        <strain evidence="3">SYSU_2023b</strain>
        <tissue evidence="3">Whole body</tissue>
    </source>
</reference>
<protein>
    <recommendedName>
        <fullName evidence="2">MADF domain-containing protein</fullName>
    </recommendedName>
</protein>
<dbReference type="EMBL" id="JARQZJ010000025">
    <property type="protein sequence ID" value="KAK9873670.1"/>
    <property type="molecule type" value="Genomic_DNA"/>
</dbReference>
<sequence length="417" mass="47901">MYNTERRKTRWFCNMPLSPVEQKCQSDSLHKRTEEKIPECDESDVFEEIQNADDENISSSTDVDYFPPNSNGSSGPSIISETDEDSDPSRFKMRVSVLKKKEIPLVPSVSVNEGASTSTFLDEKVSVNEFTSTSTFLDEKVSVNEGASTSALLDENQAEGTLYYGKRLRQKDFCFFCESLVQCFARHVIRNHTTEIEVQRIISYPPKNPKRMKLIADLRKKGNFVNSGTVQKAVKKGVVQKGLLPCSDCLGFYNKAQLWRHRKYYCKKVTSTTTQADAQNFMIRNLKIDDELKKRVFPRMRADMISMTAKSDPLRTTSSMGQFGSNYKLKNKRHDSLMEIAVSFGIEILEIERKWKNLTSHFWREKKKENETKTTGSGADEPYTSKWFAYQLMMFLGDKNKPRNTQDSGQRKQEISL</sequence>
<dbReference type="Proteomes" id="UP001431783">
    <property type="component" value="Unassembled WGS sequence"/>
</dbReference>
<keyword evidence="4" id="KW-1185">Reference proteome</keyword>
<organism evidence="3 4">
    <name type="scientific">Henosepilachna vigintioctopunctata</name>
    <dbReference type="NCBI Taxonomy" id="420089"/>
    <lineage>
        <taxon>Eukaryota</taxon>
        <taxon>Metazoa</taxon>
        <taxon>Ecdysozoa</taxon>
        <taxon>Arthropoda</taxon>
        <taxon>Hexapoda</taxon>
        <taxon>Insecta</taxon>
        <taxon>Pterygota</taxon>
        <taxon>Neoptera</taxon>
        <taxon>Endopterygota</taxon>
        <taxon>Coleoptera</taxon>
        <taxon>Polyphaga</taxon>
        <taxon>Cucujiformia</taxon>
        <taxon>Coccinelloidea</taxon>
        <taxon>Coccinellidae</taxon>
        <taxon>Epilachninae</taxon>
        <taxon>Epilachnini</taxon>
        <taxon>Henosepilachna</taxon>
    </lineage>
</organism>
<dbReference type="InterPro" id="IPR006578">
    <property type="entry name" value="MADF-dom"/>
</dbReference>
<name>A0AAW1TTM0_9CUCU</name>
<dbReference type="PANTHER" id="PTHR33480:SF1">
    <property type="entry name" value="TYR RECOMBINASE DOMAIN-CONTAINING PROTEIN"/>
    <property type="match status" value="1"/>
</dbReference>
<gene>
    <name evidence="3" type="ORF">WA026_023533</name>
</gene>
<evidence type="ECO:0000256" key="1">
    <source>
        <dbReference type="SAM" id="MobiDB-lite"/>
    </source>
</evidence>
<evidence type="ECO:0000259" key="2">
    <source>
        <dbReference type="PROSITE" id="PS51029"/>
    </source>
</evidence>
<dbReference type="PANTHER" id="PTHR33480">
    <property type="entry name" value="SET DOMAIN-CONTAINING PROTEIN-RELATED"/>
    <property type="match status" value="1"/>
</dbReference>
<feature type="region of interest" description="Disordered" evidence="1">
    <location>
        <begin position="48"/>
        <end position="87"/>
    </location>
</feature>
<evidence type="ECO:0000313" key="4">
    <source>
        <dbReference type="Proteomes" id="UP001431783"/>
    </source>
</evidence>
<dbReference type="PROSITE" id="PS51029">
    <property type="entry name" value="MADF"/>
    <property type="match status" value="1"/>
</dbReference>
<feature type="domain" description="MADF" evidence="2">
    <location>
        <begin position="303"/>
        <end position="401"/>
    </location>
</feature>
<accession>A0AAW1TTM0</accession>
<feature type="compositionally biased region" description="Low complexity" evidence="1">
    <location>
        <begin position="67"/>
        <end position="80"/>
    </location>
</feature>
<proteinExistence type="predicted"/>
<evidence type="ECO:0000313" key="3">
    <source>
        <dbReference type="EMBL" id="KAK9873670.1"/>
    </source>
</evidence>
<comment type="caution">
    <text evidence="3">The sequence shown here is derived from an EMBL/GenBank/DDBJ whole genome shotgun (WGS) entry which is preliminary data.</text>
</comment>
<dbReference type="Pfam" id="PF10545">
    <property type="entry name" value="MADF_DNA_bdg"/>
    <property type="match status" value="1"/>
</dbReference>
<dbReference type="AlphaFoldDB" id="A0AAW1TTM0"/>